<dbReference type="WBParaSite" id="DME_0000239401-mRNA-1">
    <property type="protein sequence ID" value="DME_0000239401-mRNA-1"/>
    <property type="gene ID" value="DME_0000239401"/>
</dbReference>
<accession>A0A0N4U666</accession>
<keyword evidence="3" id="KW-1185">Reference proteome</keyword>
<dbReference type="OrthoDB" id="10249246at2759"/>
<proteinExistence type="predicted"/>
<reference evidence="4" key="1">
    <citation type="submission" date="2017-02" db="UniProtKB">
        <authorList>
            <consortium name="WormBaseParasite"/>
        </authorList>
    </citation>
    <scope>IDENTIFICATION</scope>
</reference>
<dbReference type="PANTHER" id="PTHR16797">
    <property type="entry name" value="FACTOR VIII-ASSOCIATED GENE 1"/>
    <property type="match status" value="1"/>
</dbReference>
<dbReference type="STRING" id="318479.A0A0N4U666"/>
<evidence type="ECO:0000313" key="1">
    <source>
        <dbReference type="EMBL" id="VDN56781.1"/>
    </source>
</evidence>
<evidence type="ECO:0000313" key="4">
    <source>
        <dbReference type="WBParaSite" id="DME_0000239401-mRNA-1"/>
    </source>
</evidence>
<dbReference type="EMBL" id="UYYG01001157">
    <property type="protein sequence ID" value="VDN56781.1"/>
    <property type="molecule type" value="Genomic_DNA"/>
</dbReference>
<dbReference type="Proteomes" id="UP000038040">
    <property type="component" value="Unplaced"/>
</dbReference>
<name>A0A0N4U666_DRAME</name>
<dbReference type="PANTHER" id="PTHR16797:SF4">
    <property type="entry name" value="40-KDA HUNTINGTIN-ASSOCIATED PROTEIN"/>
    <property type="match status" value="1"/>
</dbReference>
<dbReference type="SUPFAM" id="SSF48452">
    <property type="entry name" value="TPR-like"/>
    <property type="match status" value="1"/>
</dbReference>
<dbReference type="InterPro" id="IPR011990">
    <property type="entry name" value="TPR-like_helical_dom_sf"/>
</dbReference>
<dbReference type="Proteomes" id="UP000274756">
    <property type="component" value="Unassembled WGS sequence"/>
</dbReference>
<dbReference type="Gene3D" id="1.25.40.10">
    <property type="entry name" value="Tetratricopeptide repeat domain"/>
    <property type="match status" value="1"/>
</dbReference>
<evidence type="ECO:0000313" key="2">
    <source>
        <dbReference type="Proteomes" id="UP000038040"/>
    </source>
</evidence>
<sequence>MCETYRDPWQDYKAIFESTKKKFLKKPNYAQALAEYENLALRFQDEEFEHYAGLCNIQMAKIHETLGNWSMQYSRLLKAARYFKQAEHKADSMCSMLYSENLNLMQDCYNKATKLILDHSGVWLAGLHSMEVGHALDGFGKPHLALKYLDRGSRLLEVEHNSRIAALLKLAECQCKLKYYSDALTTLDELWTAQMKNVADPRFASGKDLLKDCEITTVLLLLKIKSNDISARHRFLLSMYSESFFEEFSKQSMNNGEEKVKGYNSQEEASSSICKASDEDESISIDNNFTSRSSEFDGAPWNKYPLKDSCLTAEQFLNFYDFILSLRNGEIFMAKKSFSRLKPFLNNVSLIIAKDMLSSLIHKGSI</sequence>
<evidence type="ECO:0000313" key="3">
    <source>
        <dbReference type="Proteomes" id="UP000274756"/>
    </source>
</evidence>
<dbReference type="GO" id="GO:0005769">
    <property type="term" value="C:early endosome"/>
    <property type="evidence" value="ECO:0007669"/>
    <property type="project" value="TreeGrafter"/>
</dbReference>
<dbReference type="AlphaFoldDB" id="A0A0N4U666"/>
<protein>
    <submittedName>
        <fullName evidence="4">TPR_REGION domain-containing protein</fullName>
    </submittedName>
</protein>
<reference evidence="1 3" key="2">
    <citation type="submission" date="2018-11" db="EMBL/GenBank/DDBJ databases">
        <authorList>
            <consortium name="Pathogen Informatics"/>
        </authorList>
    </citation>
    <scope>NUCLEOTIDE SEQUENCE [LARGE SCALE GENOMIC DNA]</scope>
</reference>
<dbReference type="GO" id="GO:0099518">
    <property type="term" value="P:vesicle cytoskeletal trafficking"/>
    <property type="evidence" value="ECO:0007669"/>
    <property type="project" value="TreeGrafter"/>
</dbReference>
<gene>
    <name evidence="1" type="ORF">DME_LOCUS6754</name>
</gene>
<dbReference type="InterPro" id="IPR039494">
    <property type="entry name" value="F8A"/>
</dbReference>
<organism evidence="2 4">
    <name type="scientific">Dracunculus medinensis</name>
    <name type="common">Guinea worm</name>
    <dbReference type="NCBI Taxonomy" id="318479"/>
    <lineage>
        <taxon>Eukaryota</taxon>
        <taxon>Metazoa</taxon>
        <taxon>Ecdysozoa</taxon>
        <taxon>Nematoda</taxon>
        <taxon>Chromadorea</taxon>
        <taxon>Rhabditida</taxon>
        <taxon>Spirurina</taxon>
        <taxon>Dracunculoidea</taxon>
        <taxon>Dracunculidae</taxon>
        <taxon>Dracunculus</taxon>
    </lineage>
</organism>